<keyword evidence="2" id="KW-1185">Reference proteome</keyword>
<dbReference type="AlphaFoldDB" id="A0A941EVI0"/>
<sequence>MGTSKPTEITHPLAAARLDESREQLIVRRRTAQRAWRTAREHADRAATHLPGLQAGLTELKAARGRLEHARSEERTARARYGRVAEETGTLLDKLARGAG</sequence>
<gene>
    <name evidence="1" type="ORF">KDL01_28230</name>
</gene>
<dbReference type="RefSeq" id="WP_212531667.1">
    <property type="nucleotide sequence ID" value="NZ_JAGSOG010000187.1"/>
</dbReference>
<evidence type="ECO:0000313" key="2">
    <source>
        <dbReference type="Proteomes" id="UP000675781"/>
    </source>
</evidence>
<reference evidence="1" key="1">
    <citation type="submission" date="2021-04" db="EMBL/GenBank/DDBJ databases">
        <title>Genome based classification of Actinospica acidithermotolerans sp. nov., an actinobacterium isolated from an Indonesian hot spring.</title>
        <authorList>
            <person name="Kusuma A.B."/>
            <person name="Putra K.E."/>
            <person name="Nafisah S."/>
            <person name="Loh J."/>
            <person name="Nouioui I."/>
            <person name="Goodfellow M."/>
        </authorList>
    </citation>
    <scope>NUCLEOTIDE SEQUENCE</scope>
    <source>
        <strain evidence="1">CSCA 57</strain>
    </source>
</reference>
<comment type="caution">
    <text evidence="1">The sequence shown here is derived from an EMBL/GenBank/DDBJ whole genome shotgun (WGS) entry which is preliminary data.</text>
</comment>
<accession>A0A941EVI0</accession>
<protein>
    <submittedName>
        <fullName evidence="1">Uncharacterized protein</fullName>
    </submittedName>
</protein>
<dbReference type="EMBL" id="JAGSOG010000187">
    <property type="protein sequence ID" value="MBR7837198.1"/>
    <property type="molecule type" value="Genomic_DNA"/>
</dbReference>
<name>A0A941EVI0_9ACTN</name>
<evidence type="ECO:0000313" key="1">
    <source>
        <dbReference type="EMBL" id="MBR7837198.1"/>
    </source>
</evidence>
<organism evidence="1 2">
    <name type="scientific">Actinospica durhamensis</name>
    <dbReference type="NCBI Taxonomy" id="1508375"/>
    <lineage>
        <taxon>Bacteria</taxon>
        <taxon>Bacillati</taxon>
        <taxon>Actinomycetota</taxon>
        <taxon>Actinomycetes</taxon>
        <taxon>Catenulisporales</taxon>
        <taxon>Actinospicaceae</taxon>
        <taxon>Actinospica</taxon>
    </lineage>
</organism>
<dbReference type="Proteomes" id="UP000675781">
    <property type="component" value="Unassembled WGS sequence"/>
</dbReference>
<proteinExistence type="predicted"/>